<proteinExistence type="predicted"/>
<comment type="caution">
    <text evidence="3">The sequence shown here is derived from an EMBL/GenBank/DDBJ whole genome shotgun (WGS) entry which is preliminary data.</text>
</comment>
<gene>
    <name evidence="2" type="ORF">SAMN04487891_113100</name>
    <name evidence="3" type="ORF">SAMN05216293_1666</name>
</gene>
<keyword evidence="5" id="KW-1185">Reference proteome</keyword>
<evidence type="ECO:0000313" key="5">
    <source>
        <dbReference type="Proteomes" id="UP000198940"/>
    </source>
</evidence>
<accession>A0A1M6UKZ1</accession>
<evidence type="ECO:0000313" key="4">
    <source>
        <dbReference type="Proteomes" id="UP000184031"/>
    </source>
</evidence>
<dbReference type="Proteomes" id="UP000184031">
    <property type="component" value="Unassembled WGS sequence"/>
</dbReference>
<evidence type="ECO:0000256" key="1">
    <source>
        <dbReference type="SAM" id="Phobius"/>
    </source>
</evidence>
<reference evidence="3 4" key="1">
    <citation type="submission" date="2016-11" db="EMBL/GenBank/DDBJ databases">
        <authorList>
            <person name="Varghese N."/>
            <person name="Submissions S."/>
        </authorList>
    </citation>
    <scope>NUCLEOTIDE SEQUENCE [LARGE SCALE GENOMIC DNA]</scope>
    <source>
        <strain evidence="3 4">CGMCC 1.12174</strain>
        <strain evidence="2 5">DSM 26351</strain>
    </source>
</reference>
<sequence length="155" mass="17352">MVNSNDSSPKLISIIEKPFHWTLRFGASVLMLVIVIFLIFLYNFEVFDTYSVEGRVLKVTKKKVGKLELTAALYTNEHPFKTGDTISVRLATDEKRYPAIISSESCDGTCCSNCILSVVFNTPPNLINIHKKNTKISLSKLEKKSLLPGLRVGEN</sequence>
<dbReference type="AlphaFoldDB" id="A0A1M6UKZ1"/>
<keyword evidence="1" id="KW-0472">Membrane</keyword>
<dbReference type="EMBL" id="FOKU01000013">
    <property type="protein sequence ID" value="SFC55134.1"/>
    <property type="molecule type" value="Genomic_DNA"/>
</dbReference>
<protein>
    <submittedName>
        <fullName evidence="3">Uncharacterized protein</fullName>
    </submittedName>
</protein>
<dbReference type="STRING" id="1055723.SAMN05216293_1666"/>
<feature type="transmembrane region" description="Helical" evidence="1">
    <location>
        <begin position="21"/>
        <end position="42"/>
    </location>
</feature>
<evidence type="ECO:0000313" key="2">
    <source>
        <dbReference type="EMBL" id="SFC55134.1"/>
    </source>
</evidence>
<keyword evidence="1" id="KW-1133">Transmembrane helix</keyword>
<name>A0A1M6UKZ1_9FLAO</name>
<keyword evidence="1" id="KW-0812">Transmembrane</keyword>
<dbReference type="EMBL" id="FRAT01000004">
    <property type="protein sequence ID" value="SHK69861.1"/>
    <property type="molecule type" value="Genomic_DNA"/>
</dbReference>
<organism evidence="3 4">
    <name type="scientific">Flagellimonas taeanensis</name>
    <dbReference type="NCBI Taxonomy" id="1005926"/>
    <lineage>
        <taxon>Bacteria</taxon>
        <taxon>Pseudomonadati</taxon>
        <taxon>Bacteroidota</taxon>
        <taxon>Flavobacteriia</taxon>
        <taxon>Flavobacteriales</taxon>
        <taxon>Flavobacteriaceae</taxon>
        <taxon>Flagellimonas</taxon>
    </lineage>
</organism>
<dbReference type="Proteomes" id="UP000198940">
    <property type="component" value="Unassembled WGS sequence"/>
</dbReference>
<evidence type="ECO:0000313" key="3">
    <source>
        <dbReference type="EMBL" id="SHK69861.1"/>
    </source>
</evidence>